<evidence type="ECO:0000313" key="1">
    <source>
        <dbReference type="EMBL" id="GFR25528.1"/>
    </source>
</evidence>
<keyword evidence="2" id="KW-1185">Reference proteome</keyword>
<reference evidence="1" key="1">
    <citation type="submission" date="2020-07" db="EMBL/GenBank/DDBJ databases">
        <title>Multicomponent nature underlies the extraordinary mechanical properties of spider dragline silk.</title>
        <authorList>
            <person name="Kono N."/>
            <person name="Nakamura H."/>
            <person name="Mori M."/>
            <person name="Yoshida Y."/>
            <person name="Ohtoshi R."/>
            <person name="Malay A.D."/>
            <person name="Moran D.A.P."/>
            <person name="Tomita M."/>
            <person name="Numata K."/>
            <person name="Arakawa K."/>
        </authorList>
    </citation>
    <scope>NUCLEOTIDE SEQUENCE</scope>
</reference>
<dbReference type="Proteomes" id="UP000887116">
    <property type="component" value="Unassembled WGS sequence"/>
</dbReference>
<protein>
    <submittedName>
        <fullName evidence="1">Uncharacterized protein</fullName>
    </submittedName>
</protein>
<gene>
    <name evidence="1" type="ORF">TNCT_589341</name>
</gene>
<comment type="caution">
    <text evidence="1">The sequence shown here is derived from an EMBL/GenBank/DDBJ whole genome shotgun (WGS) entry which is preliminary data.</text>
</comment>
<accession>A0A8X6HL08</accession>
<organism evidence="1 2">
    <name type="scientific">Trichonephila clavata</name>
    <name type="common">Joro spider</name>
    <name type="synonym">Nephila clavata</name>
    <dbReference type="NCBI Taxonomy" id="2740835"/>
    <lineage>
        <taxon>Eukaryota</taxon>
        <taxon>Metazoa</taxon>
        <taxon>Ecdysozoa</taxon>
        <taxon>Arthropoda</taxon>
        <taxon>Chelicerata</taxon>
        <taxon>Arachnida</taxon>
        <taxon>Araneae</taxon>
        <taxon>Araneomorphae</taxon>
        <taxon>Entelegynae</taxon>
        <taxon>Araneoidea</taxon>
        <taxon>Nephilidae</taxon>
        <taxon>Trichonephila</taxon>
    </lineage>
</organism>
<sequence length="122" mass="14509">MSKNDDTFQEFLDSKAAFRISCHKKEHHQMFEKKQISFSIQSVLRESVEQNFKREKEIYMPAHIQLKLVQLARLPLFVCYQNAPDLGKEHFNLYSTTIAFQSHETQPIIIGKHIKFNWRARV</sequence>
<dbReference type="EMBL" id="BMAO01008680">
    <property type="protein sequence ID" value="GFR25528.1"/>
    <property type="molecule type" value="Genomic_DNA"/>
</dbReference>
<dbReference type="AlphaFoldDB" id="A0A8X6HL08"/>
<name>A0A8X6HL08_TRICU</name>
<evidence type="ECO:0000313" key="2">
    <source>
        <dbReference type="Proteomes" id="UP000887116"/>
    </source>
</evidence>
<proteinExistence type="predicted"/>